<accession>A0A8C4NBS4</accession>
<dbReference type="Ensembl" id="ENSEBUT00000004787.1">
    <property type="protein sequence ID" value="ENSEBUP00000004355.1"/>
    <property type="gene ID" value="ENSEBUG00000003085.1"/>
</dbReference>
<feature type="domain" description="AB hydrolase-1" evidence="8">
    <location>
        <begin position="14"/>
        <end position="263"/>
    </location>
</feature>
<dbReference type="AlphaFoldDB" id="A0A8C4NBS4"/>
<name>A0A8C4NBS4_EPTBU</name>
<dbReference type="Gene3D" id="3.40.50.1820">
    <property type="entry name" value="alpha/beta hydrolase"/>
    <property type="match status" value="1"/>
</dbReference>
<keyword evidence="7" id="KW-0472">Membrane</keyword>
<evidence type="ECO:0000256" key="6">
    <source>
        <dbReference type="ARBA" id="ARBA00022989"/>
    </source>
</evidence>
<comment type="subcellular location">
    <subcellularLocation>
        <location evidence="1">Endoplasmic reticulum membrane</location>
        <topology evidence="1">Multi-pass membrane protein</topology>
    </subcellularLocation>
</comment>
<sequence length="277" mass="31637">PSEVRGYPGNGDALILLHGFPTSSYDWSKVWDVLSQRFTRVILLDFLGFGFSAKPKGHKYSIVEQADIVQSLSDYLDIVGKKVHIISHDYGVSVAQELLARYESGAEGHLNIKSICFSNGGLFPETHHPRLLQKLLKDDNLLSPILTRLSNYFVFKSGLREVFGVHTQPSRERFWDMWVALRQNDGHLALASLLRYIEERWENRVRWTGVLKETRVPLHLIYGPADPVNPHPSFVQRFKSVVSESAVTVLPAHVSHYPHLEDPWGFLHAYFTFVNSF</sequence>
<evidence type="ECO:0000256" key="5">
    <source>
        <dbReference type="ARBA" id="ARBA00022824"/>
    </source>
</evidence>
<dbReference type="PRINTS" id="PR00412">
    <property type="entry name" value="EPOXHYDRLASE"/>
</dbReference>
<reference evidence="9" key="1">
    <citation type="submission" date="2025-08" db="UniProtKB">
        <authorList>
            <consortium name="Ensembl"/>
        </authorList>
    </citation>
    <scope>IDENTIFICATION</scope>
</reference>
<dbReference type="GO" id="GO:0005789">
    <property type="term" value="C:endoplasmic reticulum membrane"/>
    <property type="evidence" value="ECO:0007669"/>
    <property type="project" value="UniProtKB-SubCell"/>
</dbReference>
<dbReference type="PANTHER" id="PTHR43798:SF33">
    <property type="entry name" value="HYDROLASE, PUTATIVE (AFU_ORTHOLOGUE AFUA_2G14860)-RELATED"/>
    <property type="match status" value="1"/>
</dbReference>
<keyword evidence="5" id="KW-0256">Endoplasmic reticulum</keyword>
<evidence type="ECO:0000313" key="9">
    <source>
        <dbReference type="Ensembl" id="ENSEBUP00000004355.1"/>
    </source>
</evidence>
<evidence type="ECO:0000256" key="2">
    <source>
        <dbReference type="ARBA" id="ARBA00008645"/>
    </source>
</evidence>
<keyword evidence="6" id="KW-1133">Transmembrane helix</keyword>
<proteinExistence type="inferred from homology"/>
<keyword evidence="3" id="KW-0812">Transmembrane</keyword>
<keyword evidence="4" id="KW-0378">Hydrolase</keyword>
<evidence type="ECO:0000256" key="4">
    <source>
        <dbReference type="ARBA" id="ARBA00022801"/>
    </source>
</evidence>
<evidence type="ECO:0000256" key="7">
    <source>
        <dbReference type="ARBA" id="ARBA00023136"/>
    </source>
</evidence>
<dbReference type="InterPro" id="IPR000639">
    <property type="entry name" value="Epox_hydrolase-like"/>
</dbReference>
<dbReference type="OMA" id="CDMLGFG"/>
<evidence type="ECO:0000256" key="3">
    <source>
        <dbReference type="ARBA" id="ARBA00022692"/>
    </source>
</evidence>
<protein>
    <submittedName>
        <fullName evidence="9">Mesoderm specific transcript</fullName>
    </submittedName>
</protein>
<dbReference type="GO" id="GO:0046464">
    <property type="term" value="P:acylglycerol catabolic process"/>
    <property type="evidence" value="ECO:0007669"/>
    <property type="project" value="TreeGrafter"/>
</dbReference>
<dbReference type="GeneTree" id="ENSGT00510000047602"/>
<dbReference type="FunFam" id="3.40.50.1820:FF:000041">
    <property type="entry name" value="Mesoderm-specific transcript homolog protein"/>
    <property type="match status" value="1"/>
</dbReference>
<dbReference type="InterPro" id="IPR000073">
    <property type="entry name" value="AB_hydrolase_1"/>
</dbReference>
<dbReference type="InterPro" id="IPR029058">
    <property type="entry name" value="AB_hydrolase_fold"/>
</dbReference>
<keyword evidence="10" id="KW-1185">Reference proteome</keyword>
<evidence type="ECO:0000256" key="1">
    <source>
        <dbReference type="ARBA" id="ARBA00004477"/>
    </source>
</evidence>
<evidence type="ECO:0000313" key="10">
    <source>
        <dbReference type="Proteomes" id="UP000694388"/>
    </source>
</evidence>
<organism evidence="9 10">
    <name type="scientific">Eptatretus burgeri</name>
    <name type="common">Inshore hagfish</name>
    <dbReference type="NCBI Taxonomy" id="7764"/>
    <lineage>
        <taxon>Eukaryota</taxon>
        <taxon>Metazoa</taxon>
        <taxon>Chordata</taxon>
        <taxon>Craniata</taxon>
        <taxon>Vertebrata</taxon>
        <taxon>Cyclostomata</taxon>
        <taxon>Myxini</taxon>
        <taxon>Myxiniformes</taxon>
        <taxon>Myxinidae</taxon>
        <taxon>Eptatretinae</taxon>
        <taxon>Eptatretus</taxon>
    </lineage>
</organism>
<dbReference type="Proteomes" id="UP000694388">
    <property type="component" value="Unplaced"/>
</dbReference>
<evidence type="ECO:0000259" key="8">
    <source>
        <dbReference type="Pfam" id="PF12697"/>
    </source>
</evidence>
<dbReference type="PANTHER" id="PTHR43798">
    <property type="entry name" value="MONOACYLGLYCEROL LIPASE"/>
    <property type="match status" value="1"/>
</dbReference>
<dbReference type="InterPro" id="IPR050266">
    <property type="entry name" value="AB_hydrolase_sf"/>
</dbReference>
<comment type="similarity">
    <text evidence="2">Belongs to the AB hydrolase superfamily.</text>
</comment>
<dbReference type="GO" id="GO:0047372">
    <property type="term" value="F:monoacylglycerol lipase activity"/>
    <property type="evidence" value="ECO:0007669"/>
    <property type="project" value="TreeGrafter"/>
</dbReference>
<dbReference type="SUPFAM" id="SSF53474">
    <property type="entry name" value="alpha/beta-Hydrolases"/>
    <property type="match status" value="1"/>
</dbReference>
<reference evidence="9" key="2">
    <citation type="submission" date="2025-09" db="UniProtKB">
        <authorList>
            <consortium name="Ensembl"/>
        </authorList>
    </citation>
    <scope>IDENTIFICATION</scope>
</reference>
<dbReference type="Pfam" id="PF12697">
    <property type="entry name" value="Abhydrolase_6"/>
    <property type="match status" value="1"/>
</dbReference>